<evidence type="ECO:0008006" key="4">
    <source>
        <dbReference type="Google" id="ProtNLM"/>
    </source>
</evidence>
<dbReference type="SUPFAM" id="SSF50998">
    <property type="entry name" value="Quinoprotein alcohol dehydrogenase-like"/>
    <property type="match status" value="2"/>
</dbReference>
<dbReference type="PROSITE" id="PS50294">
    <property type="entry name" value="WD_REPEATS_REGION"/>
    <property type="match status" value="2"/>
</dbReference>
<dbReference type="Proteomes" id="UP000028725">
    <property type="component" value="Unassembled WGS sequence"/>
</dbReference>
<dbReference type="SUPFAM" id="SSF82171">
    <property type="entry name" value="DPP6 N-terminal domain-like"/>
    <property type="match status" value="1"/>
</dbReference>
<dbReference type="SMART" id="SM00320">
    <property type="entry name" value="WD40"/>
    <property type="match status" value="8"/>
</dbReference>
<dbReference type="OrthoDB" id="9765809at2"/>
<sequence length="638" mass="69330">MRQRDGDTPPEGARLRLGTTFFRPGQGSLPPVFSPDGERILVDNSDSPPRLLILDARTGRHLETLRTLSNELGRLLAICWTADGIRVACQLYGGRPAVLEYPRATVRQLEATDPAWTDYAAFSADGERVAMVDDQGAVRVWNAATGRMFARARPLTGSVQGPGVRKAVAMSADGRCVAWSVGDTRIHLYDVAARKLRPPLMGHMESVAELAFSPDGARLASGAVMDEPVIRVWDVERGEAVLELPALGSPSSPREFGAPCPRFGFIGPGARLAWLDGDALRTRDLATGAATSLPVGEVHPYVPLSASRDGTRVVAREGYALRTWNLDTGEPDPARASHFQPVRTVAVSPDGALAATSDDLGSVRIWDLAWGQDLGELPLTSAQSCVRFSPNGRWLAVGTAEGQIHLWSRGEGRVLHSFPAHAARLKDLVFSPDGGWLTSCADQGGDIAVWAVPSGKRRRLLESGAEHLTALDCSPDGQWLVAGAMDGTIRFWSAPEGRKAHEVRAPDSSVHHVRFFPDARRLLSVGLLDSDSHDDGPGQPMLQIWHAETGRLLTSRRARSHLLEVSPDGRQLLYVPWRNPALCAEDTMTGEEPRTLVLVPETESQGFSPDRNVWVTGHRDCTALVWDLARWGFAPRPK</sequence>
<dbReference type="RefSeq" id="WP_044189663.1">
    <property type="nucleotide sequence ID" value="NZ_JMCB01000006.1"/>
</dbReference>
<dbReference type="EMBL" id="JMCB01000006">
    <property type="protein sequence ID" value="KFE68695.1"/>
    <property type="molecule type" value="Genomic_DNA"/>
</dbReference>
<reference evidence="2 3" key="1">
    <citation type="submission" date="2014-04" db="EMBL/GenBank/DDBJ databases">
        <title>Genome assembly of Hyalangium minutum DSM 14724.</title>
        <authorList>
            <person name="Sharma G."/>
            <person name="Subramanian S."/>
        </authorList>
    </citation>
    <scope>NUCLEOTIDE SEQUENCE [LARGE SCALE GENOMIC DNA]</scope>
    <source>
        <strain evidence="2 3">DSM 14724</strain>
    </source>
</reference>
<keyword evidence="3" id="KW-1185">Reference proteome</keyword>
<evidence type="ECO:0000313" key="3">
    <source>
        <dbReference type="Proteomes" id="UP000028725"/>
    </source>
</evidence>
<dbReference type="AlphaFoldDB" id="A0A085WLY2"/>
<accession>A0A085WLY2</accession>
<dbReference type="PANTHER" id="PTHR19879">
    <property type="entry name" value="TRANSCRIPTION INITIATION FACTOR TFIID"/>
    <property type="match status" value="1"/>
</dbReference>
<protein>
    <recommendedName>
        <fullName evidence="4">WD-repeat protein</fullName>
    </recommendedName>
</protein>
<dbReference type="CDD" id="cd00200">
    <property type="entry name" value="WD40"/>
    <property type="match status" value="1"/>
</dbReference>
<dbReference type="Gene3D" id="2.130.10.10">
    <property type="entry name" value="YVTN repeat-like/Quinoprotein amine dehydrogenase"/>
    <property type="match status" value="3"/>
</dbReference>
<feature type="repeat" description="WD" evidence="1">
    <location>
        <begin position="461"/>
        <end position="502"/>
    </location>
</feature>
<dbReference type="InterPro" id="IPR011047">
    <property type="entry name" value="Quinoprotein_ADH-like_sf"/>
</dbReference>
<organism evidence="2 3">
    <name type="scientific">Hyalangium minutum</name>
    <dbReference type="NCBI Taxonomy" id="394096"/>
    <lineage>
        <taxon>Bacteria</taxon>
        <taxon>Pseudomonadati</taxon>
        <taxon>Myxococcota</taxon>
        <taxon>Myxococcia</taxon>
        <taxon>Myxococcales</taxon>
        <taxon>Cystobacterineae</taxon>
        <taxon>Archangiaceae</taxon>
        <taxon>Hyalangium</taxon>
    </lineage>
</organism>
<dbReference type="Pfam" id="PF00400">
    <property type="entry name" value="WD40"/>
    <property type="match status" value="5"/>
</dbReference>
<feature type="repeat" description="WD" evidence="1">
    <location>
        <begin position="335"/>
        <end position="368"/>
    </location>
</feature>
<gene>
    <name evidence="2" type="ORF">DB31_7932</name>
</gene>
<keyword evidence="1" id="KW-0853">WD repeat</keyword>
<dbReference type="PANTHER" id="PTHR19879:SF9">
    <property type="entry name" value="TRANSCRIPTION INITIATION FACTOR TFIID SUBUNIT 5"/>
    <property type="match status" value="1"/>
</dbReference>
<dbReference type="InterPro" id="IPR015943">
    <property type="entry name" value="WD40/YVTN_repeat-like_dom_sf"/>
</dbReference>
<dbReference type="PROSITE" id="PS50082">
    <property type="entry name" value="WD_REPEATS_2"/>
    <property type="match status" value="4"/>
</dbReference>
<dbReference type="InterPro" id="IPR001680">
    <property type="entry name" value="WD40_rpt"/>
</dbReference>
<proteinExistence type="predicted"/>
<feature type="repeat" description="WD" evidence="1">
    <location>
        <begin position="200"/>
        <end position="243"/>
    </location>
</feature>
<evidence type="ECO:0000256" key="1">
    <source>
        <dbReference type="PROSITE-ProRule" id="PRU00221"/>
    </source>
</evidence>
<dbReference type="STRING" id="394096.DB31_7932"/>
<name>A0A085WLY2_9BACT</name>
<feature type="repeat" description="WD" evidence="1">
    <location>
        <begin position="386"/>
        <end position="417"/>
    </location>
</feature>
<evidence type="ECO:0000313" key="2">
    <source>
        <dbReference type="EMBL" id="KFE68695.1"/>
    </source>
</evidence>
<comment type="caution">
    <text evidence="2">The sequence shown here is derived from an EMBL/GenBank/DDBJ whole genome shotgun (WGS) entry which is preliminary data.</text>
</comment>